<keyword evidence="6 10" id="KW-0418">Kinase</keyword>
<dbReference type="SMART" id="SM00387">
    <property type="entry name" value="HATPase_c"/>
    <property type="match status" value="1"/>
</dbReference>
<evidence type="ECO:0000256" key="6">
    <source>
        <dbReference type="ARBA" id="ARBA00022777"/>
    </source>
</evidence>
<evidence type="ECO:0000256" key="4">
    <source>
        <dbReference type="ARBA" id="ARBA00022679"/>
    </source>
</evidence>
<proteinExistence type="predicted"/>
<feature type="transmembrane region" description="Helical" evidence="8">
    <location>
        <begin position="12"/>
        <end position="31"/>
    </location>
</feature>
<gene>
    <name evidence="10" type="ORF">SAMN05444408_11521</name>
</gene>
<dbReference type="Proteomes" id="UP000184236">
    <property type="component" value="Unassembled WGS sequence"/>
</dbReference>
<organism evidence="10 11">
    <name type="scientific">Chryseobacterium takakiae</name>
    <dbReference type="NCBI Taxonomy" id="1302685"/>
    <lineage>
        <taxon>Bacteria</taxon>
        <taxon>Pseudomonadati</taxon>
        <taxon>Bacteroidota</taxon>
        <taxon>Flavobacteriia</taxon>
        <taxon>Flavobacteriales</taxon>
        <taxon>Weeksellaceae</taxon>
        <taxon>Chryseobacterium group</taxon>
        <taxon>Chryseobacterium</taxon>
    </lineage>
</organism>
<dbReference type="SUPFAM" id="SSF55874">
    <property type="entry name" value="ATPase domain of HSP90 chaperone/DNA topoisomerase II/histidine kinase"/>
    <property type="match status" value="1"/>
</dbReference>
<keyword evidence="5 8" id="KW-0812">Transmembrane</keyword>
<dbReference type="InterPro" id="IPR003661">
    <property type="entry name" value="HisK_dim/P_dom"/>
</dbReference>
<dbReference type="PROSITE" id="PS50109">
    <property type="entry name" value="HIS_KIN"/>
    <property type="match status" value="1"/>
</dbReference>
<evidence type="ECO:0000256" key="3">
    <source>
        <dbReference type="ARBA" id="ARBA00022553"/>
    </source>
</evidence>
<comment type="catalytic activity">
    <reaction evidence="1">
        <text>ATP + protein L-histidine = ADP + protein N-phospho-L-histidine.</text>
        <dbReference type="EC" id="2.7.13.3"/>
    </reaction>
</comment>
<dbReference type="PANTHER" id="PTHR45436:SF5">
    <property type="entry name" value="SENSOR HISTIDINE KINASE TRCS"/>
    <property type="match status" value="1"/>
</dbReference>
<dbReference type="InterPro" id="IPR003594">
    <property type="entry name" value="HATPase_dom"/>
</dbReference>
<keyword evidence="4" id="KW-0808">Transferase</keyword>
<dbReference type="Gene3D" id="1.10.287.130">
    <property type="match status" value="1"/>
</dbReference>
<evidence type="ECO:0000259" key="9">
    <source>
        <dbReference type="PROSITE" id="PS50109"/>
    </source>
</evidence>
<dbReference type="RefSeq" id="WP_072885845.1">
    <property type="nucleotide sequence ID" value="NZ_FQVO01000015.1"/>
</dbReference>
<accession>A0A1M5ATU6</accession>
<feature type="domain" description="Histidine kinase" evidence="9">
    <location>
        <begin position="228"/>
        <end position="429"/>
    </location>
</feature>
<dbReference type="OrthoDB" id="1522504at2"/>
<dbReference type="PANTHER" id="PTHR45436">
    <property type="entry name" value="SENSOR HISTIDINE KINASE YKOH"/>
    <property type="match status" value="1"/>
</dbReference>
<evidence type="ECO:0000313" key="11">
    <source>
        <dbReference type="Proteomes" id="UP000184236"/>
    </source>
</evidence>
<reference evidence="11" key="1">
    <citation type="submission" date="2016-11" db="EMBL/GenBank/DDBJ databases">
        <authorList>
            <person name="Varghese N."/>
            <person name="Submissions S."/>
        </authorList>
    </citation>
    <scope>NUCLEOTIDE SEQUENCE [LARGE SCALE GENOMIC DNA]</scope>
    <source>
        <strain evidence="11">DSM 26898</strain>
    </source>
</reference>
<evidence type="ECO:0000256" key="8">
    <source>
        <dbReference type="SAM" id="Phobius"/>
    </source>
</evidence>
<keyword evidence="7 8" id="KW-1133">Transmembrane helix</keyword>
<evidence type="ECO:0000256" key="5">
    <source>
        <dbReference type="ARBA" id="ARBA00022692"/>
    </source>
</evidence>
<evidence type="ECO:0000256" key="1">
    <source>
        <dbReference type="ARBA" id="ARBA00000085"/>
    </source>
</evidence>
<evidence type="ECO:0000313" key="10">
    <source>
        <dbReference type="EMBL" id="SHF33625.1"/>
    </source>
</evidence>
<dbReference type="GO" id="GO:0005886">
    <property type="term" value="C:plasma membrane"/>
    <property type="evidence" value="ECO:0007669"/>
    <property type="project" value="TreeGrafter"/>
</dbReference>
<dbReference type="InterPro" id="IPR005467">
    <property type="entry name" value="His_kinase_dom"/>
</dbReference>
<dbReference type="Pfam" id="PF00512">
    <property type="entry name" value="HisKA"/>
    <property type="match status" value="1"/>
</dbReference>
<dbReference type="CDD" id="cd00082">
    <property type="entry name" value="HisKA"/>
    <property type="match status" value="1"/>
</dbReference>
<sequence>MKPLLHKTTGPFLIYVLIILIISIPVYYLVIDQIWKAELDEHNKTIAQKTAYEFNHLRLNDKELLASINLWKRIQPETDIRELRGNSLQPDIYTTIEKTKPFDPDQEIERYRCLQTIVYLNNKPFLFTIQTNIEETEETVAVIGLITAFFFIIIVSGLLILNRRLSKSIWRPFRSTLEKLRHFNLYHHDNLSFEKADILEFEELHQSLRVLITQNVSAFKAQKEFTENASHELQTPLAIMKQKLDLLLQSEDLTDMQYDIVEAVHKALLRSSRINKNLLLLAKIDNSQFSKSEDIPLIVLVQQSLELLDEHFREKDLSIYLDVSAKIHTTGNVDLTEILINNLLINAIRYTPSHGNVSVILNERVLEITNSGDRALDQHFLFKRFQGSNARGGTGLGLAIVKEICIYQNWTIDYRFEKGNHIFTITHKF</sequence>
<dbReference type="EC" id="2.7.13.3" evidence="2"/>
<keyword evidence="11" id="KW-1185">Reference proteome</keyword>
<feature type="transmembrane region" description="Helical" evidence="8">
    <location>
        <begin position="140"/>
        <end position="161"/>
    </location>
</feature>
<evidence type="ECO:0000256" key="7">
    <source>
        <dbReference type="ARBA" id="ARBA00022989"/>
    </source>
</evidence>
<dbReference type="InterPro" id="IPR050428">
    <property type="entry name" value="TCS_sensor_his_kinase"/>
</dbReference>
<dbReference type="AlphaFoldDB" id="A0A1M5ATU6"/>
<dbReference type="InterPro" id="IPR036890">
    <property type="entry name" value="HATPase_C_sf"/>
</dbReference>
<dbReference type="InterPro" id="IPR036097">
    <property type="entry name" value="HisK_dim/P_sf"/>
</dbReference>
<dbReference type="SMART" id="SM00388">
    <property type="entry name" value="HisKA"/>
    <property type="match status" value="1"/>
</dbReference>
<dbReference type="EMBL" id="FQVO01000015">
    <property type="protein sequence ID" value="SHF33625.1"/>
    <property type="molecule type" value="Genomic_DNA"/>
</dbReference>
<dbReference type="GO" id="GO:0000155">
    <property type="term" value="F:phosphorelay sensor kinase activity"/>
    <property type="evidence" value="ECO:0007669"/>
    <property type="project" value="InterPro"/>
</dbReference>
<evidence type="ECO:0000256" key="2">
    <source>
        <dbReference type="ARBA" id="ARBA00012438"/>
    </source>
</evidence>
<keyword evidence="8" id="KW-0472">Membrane</keyword>
<dbReference type="Gene3D" id="3.30.565.10">
    <property type="entry name" value="Histidine kinase-like ATPase, C-terminal domain"/>
    <property type="match status" value="1"/>
</dbReference>
<protein>
    <recommendedName>
        <fullName evidence="2">histidine kinase</fullName>
        <ecNumber evidence="2">2.7.13.3</ecNumber>
    </recommendedName>
</protein>
<name>A0A1M5ATU6_9FLAO</name>
<keyword evidence="3" id="KW-0597">Phosphoprotein</keyword>
<dbReference type="SUPFAM" id="SSF47384">
    <property type="entry name" value="Homodimeric domain of signal transducing histidine kinase"/>
    <property type="match status" value="1"/>
</dbReference>
<dbReference type="Pfam" id="PF02518">
    <property type="entry name" value="HATPase_c"/>
    <property type="match status" value="1"/>
</dbReference>
<dbReference type="STRING" id="1302685.SAMN05444408_11521"/>